<dbReference type="Gene3D" id="3.40.50.720">
    <property type="entry name" value="NAD(P)-binding Rossmann-like Domain"/>
    <property type="match status" value="1"/>
</dbReference>
<dbReference type="Proteomes" id="UP000319257">
    <property type="component" value="Unassembled WGS sequence"/>
</dbReference>
<keyword evidence="5" id="KW-1185">Reference proteome</keyword>
<organism evidence="4 5">
    <name type="scientific">Thyridium curvatum</name>
    <dbReference type="NCBI Taxonomy" id="1093900"/>
    <lineage>
        <taxon>Eukaryota</taxon>
        <taxon>Fungi</taxon>
        <taxon>Dikarya</taxon>
        <taxon>Ascomycota</taxon>
        <taxon>Pezizomycotina</taxon>
        <taxon>Sordariomycetes</taxon>
        <taxon>Sordariomycetidae</taxon>
        <taxon>Thyridiales</taxon>
        <taxon>Thyridiaceae</taxon>
        <taxon>Thyridium</taxon>
    </lineage>
</organism>
<evidence type="ECO:0000313" key="4">
    <source>
        <dbReference type="EMBL" id="TPX06806.1"/>
    </source>
</evidence>
<evidence type="ECO:0000259" key="3">
    <source>
        <dbReference type="Pfam" id="PF05368"/>
    </source>
</evidence>
<dbReference type="GO" id="GO:0005634">
    <property type="term" value="C:nucleus"/>
    <property type="evidence" value="ECO:0007669"/>
    <property type="project" value="TreeGrafter"/>
</dbReference>
<comment type="similarity">
    <text evidence="1">Belongs to the NmrA-type oxidoreductase family.</text>
</comment>
<dbReference type="PANTHER" id="PTHR42748:SF31">
    <property type="entry name" value="NMRA-LIKE DOMAIN-CONTAINING PROTEIN-RELATED"/>
    <property type="match status" value="1"/>
</dbReference>
<dbReference type="InterPro" id="IPR036291">
    <property type="entry name" value="NAD(P)-bd_dom_sf"/>
</dbReference>
<sequence>MSEILVITCPSGKQCSHLIPQVYDKGKFQLRLAAHSGSSAAKLKEKYPKAEVVVVELTSLSSCQDLVAGASVIYHVGPSLHSRELEMGLNMIDAAVSANPRPRHFVLSTVAGTQIRYLMQHDLKCRVEERLYLSPINWTILQPSNFMDAYPVAELAAQDEPHFEYRWNPDMQNSLIALRDLGEAAAKVLHEGEKHYFAQYQLTSTMPRSDGVVIRIIEQMIEKDIKAKVVPLETATQSVLGWLFTKELDGSQGSPTAAANTGDIRPDITQDEMERIILFSNRRGLRVSPNIMRWLLGREPTSVEEWVRLELNKQVPQSRQQIDLDKRLSVT</sequence>
<dbReference type="InterPro" id="IPR051164">
    <property type="entry name" value="NmrA-like_oxidored"/>
</dbReference>
<protein>
    <recommendedName>
        <fullName evidence="3">NmrA-like domain-containing protein</fullName>
    </recommendedName>
</protein>
<comment type="caution">
    <text evidence="4">The sequence shown here is derived from an EMBL/GenBank/DDBJ whole genome shotgun (WGS) entry which is preliminary data.</text>
</comment>
<accession>A0A507AKG8</accession>
<dbReference type="InterPro" id="IPR008030">
    <property type="entry name" value="NmrA-like"/>
</dbReference>
<reference evidence="4 5" key="1">
    <citation type="submission" date="2019-06" db="EMBL/GenBank/DDBJ databases">
        <title>Draft genome sequence of the filamentous fungus Phialemoniopsis curvata isolated from diesel fuel.</title>
        <authorList>
            <person name="Varaljay V.A."/>
            <person name="Lyon W.J."/>
            <person name="Crouch A.L."/>
            <person name="Drake C.E."/>
            <person name="Hollomon J.M."/>
            <person name="Nadeau L.J."/>
            <person name="Nunn H.S."/>
            <person name="Stevenson B.S."/>
            <person name="Bojanowski C.L."/>
            <person name="Crookes-Goodson W.J."/>
        </authorList>
    </citation>
    <scope>NUCLEOTIDE SEQUENCE [LARGE SCALE GENOMIC DNA]</scope>
    <source>
        <strain evidence="4 5">D216</strain>
    </source>
</reference>
<evidence type="ECO:0000256" key="1">
    <source>
        <dbReference type="ARBA" id="ARBA00006328"/>
    </source>
</evidence>
<evidence type="ECO:0000256" key="2">
    <source>
        <dbReference type="ARBA" id="ARBA00022857"/>
    </source>
</evidence>
<name>A0A507AKG8_9PEZI</name>
<dbReference type="GeneID" id="41969749"/>
<dbReference type="SUPFAM" id="SSF51735">
    <property type="entry name" value="NAD(P)-binding Rossmann-fold domains"/>
    <property type="match status" value="1"/>
</dbReference>
<feature type="domain" description="NmrA-like" evidence="3">
    <location>
        <begin position="4"/>
        <end position="237"/>
    </location>
</feature>
<dbReference type="STRING" id="1093900.A0A507AKG8"/>
<dbReference type="RefSeq" id="XP_030988517.1">
    <property type="nucleotide sequence ID" value="XM_031136477.1"/>
</dbReference>
<dbReference type="PANTHER" id="PTHR42748">
    <property type="entry name" value="NITROGEN METABOLITE REPRESSION PROTEIN NMRA FAMILY MEMBER"/>
    <property type="match status" value="1"/>
</dbReference>
<gene>
    <name evidence="4" type="ORF">E0L32_002302</name>
</gene>
<keyword evidence="2" id="KW-0521">NADP</keyword>
<proteinExistence type="inferred from homology"/>
<evidence type="ECO:0000313" key="5">
    <source>
        <dbReference type="Proteomes" id="UP000319257"/>
    </source>
</evidence>
<dbReference type="AlphaFoldDB" id="A0A507AKG8"/>
<dbReference type="Pfam" id="PF05368">
    <property type="entry name" value="NmrA"/>
    <property type="match status" value="1"/>
</dbReference>
<dbReference type="EMBL" id="SKBQ01000009">
    <property type="protein sequence ID" value="TPX06806.1"/>
    <property type="molecule type" value="Genomic_DNA"/>
</dbReference>
<dbReference type="OrthoDB" id="419598at2759"/>
<dbReference type="InParanoid" id="A0A507AKG8"/>